<dbReference type="Gene3D" id="3.30.200.20">
    <property type="entry name" value="Phosphorylase Kinase, domain 1"/>
    <property type="match status" value="1"/>
</dbReference>
<protein>
    <submittedName>
        <fullName evidence="2">Phosphotransferase</fullName>
    </submittedName>
</protein>
<dbReference type="SUPFAM" id="SSF56112">
    <property type="entry name" value="Protein kinase-like (PK-like)"/>
    <property type="match status" value="1"/>
</dbReference>
<keyword evidence="3" id="KW-1185">Reference proteome</keyword>
<evidence type="ECO:0000313" key="2">
    <source>
        <dbReference type="EMBL" id="MEB4792828.1"/>
    </source>
</evidence>
<sequence length="291" mass="32920">MTDLLDVALLLLNIDKKDISVLGEGFESIVIEQRDGTIFRIAKSVETARDYTKECQLLPHIQSSVDVEIPLPISNRYDPSIVPPGIMSYKKLKGTSLHPDRLSPGNLPNIAKQLAKFISKLHTIPVHSLPVNCPQEGNNKNRVWELRANTQDILTKVLTVKEQQKLSSWWDESLEDEPFYTHPHVLCHGDLWYANILTDESGEQLTGIIDFSAMHIGDPAKDLATQSYMGDAFYRLLYSEYASGFPEDTTLEYRVKRHQGLRELGGLVHALRYDPSEIEDAVSKIKHVIIM</sequence>
<proteinExistence type="predicted"/>
<dbReference type="EMBL" id="JAROBY010000005">
    <property type="protein sequence ID" value="MEB4792828.1"/>
    <property type="molecule type" value="Genomic_DNA"/>
</dbReference>
<name>A0ABU6D7A9_9BACL</name>
<accession>A0ABU6D7A9</accession>
<feature type="domain" description="Aminoglycoside phosphotransferase" evidence="1">
    <location>
        <begin position="21"/>
        <end position="228"/>
    </location>
</feature>
<organism evidence="2 3">
    <name type="scientific">Paenibacillus chondroitinus</name>
    <dbReference type="NCBI Taxonomy" id="59842"/>
    <lineage>
        <taxon>Bacteria</taxon>
        <taxon>Bacillati</taxon>
        <taxon>Bacillota</taxon>
        <taxon>Bacilli</taxon>
        <taxon>Bacillales</taxon>
        <taxon>Paenibacillaceae</taxon>
        <taxon>Paenibacillus</taxon>
    </lineage>
</organism>
<dbReference type="Proteomes" id="UP001355653">
    <property type="component" value="Unassembled WGS sequence"/>
</dbReference>
<evidence type="ECO:0000313" key="3">
    <source>
        <dbReference type="Proteomes" id="UP001355653"/>
    </source>
</evidence>
<gene>
    <name evidence="2" type="ORF">P5G65_02885</name>
</gene>
<dbReference type="InterPro" id="IPR051678">
    <property type="entry name" value="AGP_Transferase"/>
</dbReference>
<dbReference type="PANTHER" id="PTHR21310">
    <property type="entry name" value="AMINOGLYCOSIDE PHOSPHOTRANSFERASE-RELATED-RELATED"/>
    <property type="match status" value="1"/>
</dbReference>
<dbReference type="InterPro" id="IPR011009">
    <property type="entry name" value="Kinase-like_dom_sf"/>
</dbReference>
<dbReference type="InterPro" id="IPR002575">
    <property type="entry name" value="Aminoglycoside_PTrfase"/>
</dbReference>
<dbReference type="Gene3D" id="3.90.1200.10">
    <property type="match status" value="1"/>
</dbReference>
<comment type="caution">
    <text evidence="2">The sequence shown here is derived from an EMBL/GenBank/DDBJ whole genome shotgun (WGS) entry which is preliminary data.</text>
</comment>
<dbReference type="RefSeq" id="WP_127450448.1">
    <property type="nucleotide sequence ID" value="NZ_JAROBY010000005.1"/>
</dbReference>
<dbReference type="PANTHER" id="PTHR21310:SF42">
    <property type="entry name" value="BIFUNCTIONAL AAC_APH"/>
    <property type="match status" value="1"/>
</dbReference>
<evidence type="ECO:0000259" key="1">
    <source>
        <dbReference type="Pfam" id="PF01636"/>
    </source>
</evidence>
<reference evidence="2 3" key="1">
    <citation type="submission" date="2023-03" db="EMBL/GenBank/DDBJ databases">
        <title>Bacillus Genome Sequencing.</title>
        <authorList>
            <person name="Dunlap C."/>
        </authorList>
    </citation>
    <scope>NUCLEOTIDE SEQUENCE [LARGE SCALE GENOMIC DNA]</scope>
    <source>
        <strain evidence="2 3">NRS-1351</strain>
    </source>
</reference>
<dbReference type="Pfam" id="PF01636">
    <property type="entry name" value="APH"/>
    <property type="match status" value="1"/>
</dbReference>